<evidence type="ECO:0000313" key="3">
    <source>
        <dbReference type="Proteomes" id="UP000324629"/>
    </source>
</evidence>
<feature type="chain" id="PRO_5023819869" description="Saposin B-type domain-containing protein" evidence="1">
    <location>
        <begin position="18"/>
        <end position="47"/>
    </location>
</feature>
<keyword evidence="3" id="KW-1185">Reference proteome</keyword>
<evidence type="ECO:0008006" key="4">
    <source>
        <dbReference type="Google" id="ProtNLM"/>
    </source>
</evidence>
<evidence type="ECO:0000256" key="1">
    <source>
        <dbReference type="SAM" id="SignalP"/>
    </source>
</evidence>
<protein>
    <recommendedName>
        <fullName evidence="4">Saposin B-type domain-containing protein</fullName>
    </recommendedName>
</protein>
<comment type="caution">
    <text evidence="2">The sequence shown here is derived from an EMBL/GenBank/DDBJ whole genome shotgun (WGS) entry which is preliminary data.</text>
</comment>
<dbReference type="AlphaFoldDB" id="A0A5J4N9X7"/>
<gene>
    <name evidence="2" type="ORF">DEA37_0005162</name>
</gene>
<organism evidence="2 3">
    <name type="scientific">Paragonimus westermani</name>
    <dbReference type="NCBI Taxonomy" id="34504"/>
    <lineage>
        <taxon>Eukaryota</taxon>
        <taxon>Metazoa</taxon>
        <taxon>Spiralia</taxon>
        <taxon>Lophotrochozoa</taxon>
        <taxon>Platyhelminthes</taxon>
        <taxon>Trematoda</taxon>
        <taxon>Digenea</taxon>
        <taxon>Plagiorchiida</taxon>
        <taxon>Troglotremata</taxon>
        <taxon>Troglotrematidae</taxon>
        <taxon>Paragonimus</taxon>
    </lineage>
</organism>
<accession>A0A5J4N9X7</accession>
<evidence type="ECO:0000313" key="2">
    <source>
        <dbReference type="EMBL" id="KAA3672029.1"/>
    </source>
</evidence>
<feature type="non-terminal residue" evidence="2">
    <location>
        <position position="47"/>
    </location>
</feature>
<feature type="signal peptide" evidence="1">
    <location>
        <begin position="1"/>
        <end position="17"/>
    </location>
</feature>
<keyword evidence="1" id="KW-0732">Signal</keyword>
<name>A0A5J4N9X7_9TREM</name>
<dbReference type="Proteomes" id="UP000324629">
    <property type="component" value="Unassembled WGS sequence"/>
</dbReference>
<dbReference type="EMBL" id="QNGE01005462">
    <property type="protein sequence ID" value="KAA3672029.1"/>
    <property type="molecule type" value="Genomic_DNA"/>
</dbReference>
<proteinExistence type="predicted"/>
<sequence length="47" mass="5016">MKAVLFLLVSLVSLVVAAPKIDIPEDNDACDVCKKTVETLKDALKTG</sequence>
<reference evidence="2 3" key="1">
    <citation type="journal article" date="2019" name="Gigascience">
        <title>Whole-genome sequence of the oriental lung fluke Paragonimus westermani.</title>
        <authorList>
            <person name="Oey H."/>
            <person name="Zakrzewski M."/>
            <person name="Narain K."/>
            <person name="Devi K.R."/>
            <person name="Agatsuma T."/>
            <person name="Nawaratna S."/>
            <person name="Gobert G.N."/>
            <person name="Jones M.K."/>
            <person name="Ragan M.A."/>
            <person name="McManus D.P."/>
            <person name="Krause L."/>
        </authorList>
    </citation>
    <scope>NUCLEOTIDE SEQUENCE [LARGE SCALE GENOMIC DNA]</scope>
    <source>
        <strain evidence="2 3">IND2009</strain>
    </source>
</reference>